<sequence>MSSLLAKLYRPILSTAYSNIDSSSPTNSAVLSGANRSPVICVSWLAIAGLSGAKKSGKSLNESELTRKTCRFSKLRVSTIFT</sequence>
<protein>
    <submittedName>
        <fullName evidence="1">Uncharacterized protein</fullName>
    </submittedName>
</protein>
<organism evidence="1 2">
    <name type="scientific">Coemansia brasiliensis</name>
    <dbReference type="NCBI Taxonomy" id="2650707"/>
    <lineage>
        <taxon>Eukaryota</taxon>
        <taxon>Fungi</taxon>
        <taxon>Fungi incertae sedis</taxon>
        <taxon>Zoopagomycota</taxon>
        <taxon>Kickxellomycotina</taxon>
        <taxon>Kickxellomycetes</taxon>
        <taxon>Kickxellales</taxon>
        <taxon>Kickxellaceae</taxon>
        <taxon>Coemansia</taxon>
    </lineage>
</organism>
<accession>A0A9W8I3R3</accession>
<proteinExistence type="predicted"/>
<dbReference type="Proteomes" id="UP001139887">
    <property type="component" value="Unassembled WGS sequence"/>
</dbReference>
<keyword evidence="2" id="KW-1185">Reference proteome</keyword>
<evidence type="ECO:0000313" key="2">
    <source>
        <dbReference type="Proteomes" id="UP001139887"/>
    </source>
</evidence>
<dbReference type="AlphaFoldDB" id="A0A9W8I3R3"/>
<dbReference type="EMBL" id="JANBUW010000471">
    <property type="protein sequence ID" value="KAJ2846716.1"/>
    <property type="molecule type" value="Genomic_DNA"/>
</dbReference>
<feature type="non-terminal residue" evidence="1">
    <location>
        <position position="82"/>
    </location>
</feature>
<reference evidence="1" key="1">
    <citation type="submission" date="2022-07" db="EMBL/GenBank/DDBJ databases">
        <title>Phylogenomic reconstructions and comparative analyses of Kickxellomycotina fungi.</title>
        <authorList>
            <person name="Reynolds N.K."/>
            <person name="Stajich J.E."/>
            <person name="Barry K."/>
            <person name="Grigoriev I.V."/>
            <person name="Crous P."/>
            <person name="Smith M.E."/>
        </authorList>
    </citation>
    <scope>NUCLEOTIDE SEQUENCE</scope>
    <source>
        <strain evidence="1">NRRL 1566</strain>
    </source>
</reference>
<comment type="caution">
    <text evidence="1">The sequence shown here is derived from an EMBL/GenBank/DDBJ whole genome shotgun (WGS) entry which is preliminary data.</text>
</comment>
<gene>
    <name evidence="1" type="ORF">IWW36_004216</name>
</gene>
<name>A0A9W8I3R3_9FUNG</name>
<evidence type="ECO:0000313" key="1">
    <source>
        <dbReference type="EMBL" id="KAJ2846716.1"/>
    </source>
</evidence>